<dbReference type="EMBL" id="LGSR01000002">
    <property type="protein sequence ID" value="KOS23008.1"/>
    <property type="molecule type" value="Genomic_DNA"/>
</dbReference>
<evidence type="ECO:0000313" key="8">
    <source>
        <dbReference type="Proteomes" id="UP000053831"/>
    </source>
</evidence>
<dbReference type="GO" id="GO:0004656">
    <property type="term" value="F:procollagen-proline 4-dioxygenase activity"/>
    <property type="evidence" value="ECO:0007669"/>
    <property type="project" value="TreeGrafter"/>
</dbReference>
<organism evidence="7 8">
    <name type="scientific">Escovopsis weberi</name>
    <dbReference type="NCBI Taxonomy" id="150374"/>
    <lineage>
        <taxon>Eukaryota</taxon>
        <taxon>Fungi</taxon>
        <taxon>Dikarya</taxon>
        <taxon>Ascomycota</taxon>
        <taxon>Pezizomycotina</taxon>
        <taxon>Sordariomycetes</taxon>
        <taxon>Hypocreomycetidae</taxon>
        <taxon>Hypocreales</taxon>
        <taxon>Hypocreaceae</taxon>
        <taxon>Escovopsis</taxon>
    </lineage>
</organism>
<evidence type="ECO:0000256" key="4">
    <source>
        <dbReference type="ARBA" id="ARBA00023002"/>
    </source>
</evidence>
<dbReference type="GO" id="GO:0005783">
    <property type="term" value="C:endoplasmic reticulum"/>
    <property type="evidence" value="ECO:0007669"/>
    <property type="project" value="TreeGrafter"/>
</dbReference>
<evidence type="ECO:0000256" key="1">
    <source>
        <dbReference type="ARBA" id="ARBA00001961"/>
    </source>
</evidence>
<dbReference type="GO" id="GO:0031418">
    <property type="term" value="F:L-ascorbic acid binding"/>
    <property type="evidence" value="ECO:0007669"/>
    <property type="project" value="InterPro"/>
</dbReference>
<dbReference type="PROSITE" id="PS51471">
    <property type="entry name" value="FE2OG_OXY"/>
    <property type="match status" value="1"/>
</dbReference>
<accession>A0A0M8N171</accession>
<protein>
    <recommendedName>
        <fullName evidence="6">Fe2OG dioxygenase domain-containing protein</fullName>
    </recommendedName>
</protein>
<keyword evidence="8" id="KW-1185">Reference proteome</keyword>
<keyword evidence="2" id="KW-0479">Metal-binding</keyword>
<keyword evidence="5" id="KW-0408">Iron</keyword>
<dbReference type="Pfam" id="PF13640">
    <property type="entry name" value="2OG-FeII_Oxy_3"/>
    <property type="match status" value="1"/>
</dbReference>
<dbReference type="Gene3D" id="2.60.120.620">
    <property type="entry name" value="q2cbj1_9rhob like domain"/>
    <property type="match status" value="1"/>
</dbReference>
<dbReference type="PANTHER" id="PTHR10869:SF241">
    <property type="entry name" value="FE2OG DIOXYGENASE DOMAIN-CONTAINING PROTEIN"/>
    <property type="match status" value="1"/>
</dbReference>
<dbReference type="STRING" id="150374.A0A0M8N171"/>
<dbReference type="InterPro" id="IPR044862">
    <property type="entry name" value="Pro_4_hyd_alph_FE2OG_OXY"/>
</dbReference>
<evidence type="ECO:0000256" key="5">
    <source>
        <dbReference type="ARBA" id="ARBA00023004"/>
    </source>
</evidence>
<dbReference type="AlphaFoldDB" id="A0A0M8N171"/>
<evidence type="ECO:0000313" key="7">
    <source>
        <dbReference type="EMBL" id="KOS23008.1"/>
    </source>
</evidence>
<dbReference type="GO" id="GO:0005506">
    <property type="term" value="F:iron ion binding"/>
    <property type="evidence" value="ECO:0007669"/>
    <property type="project" value="InterPro"/>
</dbReference>
<comment type="caution">
    <text evidence="7">The sequence shown here is derived from an EMBL/GenBank/DDBJ whole genome shotgun (WGS) entry which is preliminary data.</text>
</comment>
<dbReference type="InterPro" id="IPR045054">
    <property type="entry name" value="P4HA-like"/>
</dbReference>
<dbReference type="OrthoDB" id="69177at2759"/>
<reference evidence="7 8" key="1">
    <citation type="submission" date="2015-07" db="EMBL/GenBank/DDBJ databases">
        <title>The genome of the fungus Escovopsis weberi, a specialized disease agent of ant agriculture.</title>
        <authorList>
            <person name="de Man T.J."/>
            <person name="Stajich J.E."/>
            <person name="Kubicek C.P."/>
            <person name="Chenthamara K."/>
            <person name="Atanasova L."/>
            <person name="Druzhinina I.S."/>
            <person name="Birnbaum S."/>
            <person name="Barribeau S.M."/>
            <person name="Teiling C."/>
            <person name="Suen G."/>
            <person name="Currie C."/>
            <person name="Gerardo N.M."/>
        </authorList>
    </citation>
    <scope>NUCLEOTIDE SEQUENCE [LARGE SCALE GENOMIC DNA]</scope>
</reference>
<dbReference type="Proteomes" id="UP000053831">
    <property type="component" value="Unassembled WGS sequence"/>
</dbReference>
<name>A0A0M8N171_ESCWE</name>
<dbReference type="SUPFAM" id="SSF51197">
    <property type="entry name" value="Clavaminate synthase-like"/>
    <property type="match status" value="1"/>
</dbReference>
<comment type="cofactor">
    <cofactor evidence="1">
        <name>L-ascorbate</name>
        <dbReference type="ChEBI" id="CHEBI:38290"/>
    </cofactor>
</comment>
<dbReference type="PANTHER" id="PTHR10869">
    <property type="entry name" value="PROLYL 4-HYDROXYLASE ALPHA SUBUNIT"/>
    <property type="match status" value="1"/>
</dbReference>
<feature type="domain" description="Fe2OG dioxygenase" evidence="6">
    <location>
        <begin position="166"/>
        <end position="267"/>
    </location>
</feature>
<dbReference type="SMART" id="SM00702">
    <property type="entry name" value="P4Hc"/>
    <property type="match status" value="1"/>
</dbReference>
<evidence type="ECO:0000256" key="3">
    <source>
        <dbReference type="ARBA" id="ARBA00022964"/>
    </source>
</evidence>
<sequence>MSTRSGPIRATSYTSNDIPIPDSFLSSPPSPLPTLSSVLFGPTLPEYAPHTAFLVRDVLTPAECEELLRLAERSSPASWEPALVSVGPGLEAAIPSYRHSDRIIWDRQDVVDRIWRRCMLAEGVEGVMRDVPGMAALFAAREKSKNKSKDKNKNNKDKGRWVLRCLNERMRFLRYGPGMFFKPHCDAHYFTRIEGKPVETFYTLHLYLNHEGLEGGATSFLSRDSKRRVDVVPQTGTVLVFQHDNLFHEGAEVKEGVKYTMRTDVMYTWEEDAE</sequence>
<evidence type="ECO:0000256" key="2">
    <source>
        <dbReference type="ARBA" id="ARBA00022723"/>
    </source>
</evidence>
<evidence type="ECO:0000259" key="6">
    <source>
        <dbReference type="PROSITE" id="PS51471"/>
    </source>
</evidence>
<gene>
    <name evidence="7" type="ORF">ESCO_003441</name>
</gene>
<keyword evidence="4" id="KW-0560">Oxidoreductase</keyword>
<keyword evidence="3" id="KW-0223">Dioxygenase</keyword>
<dbReference type="InterPro" id="IPR006620">
    <property type="entry name" value="Pro_4_hyd_alph"/>
</dbReference>
<dbReference type="InterPro" id="IPR005123">
    <property type="entry name" value="Oxoglu/Fe-dep_dioxygenase_dom"/>
</dbReference>
<proteinExistence type="predicted"/>